<feature type="compositionally biased region" description="Low complexity" evidence="1">
    <location>
        <begin position="96"/>
        <end position="110"/>
    </location>
</feature>
<evidence type="ECO:0000256" key="1">
    <source>
        <dbReference type="SAM" id="MobiDB-lite"/>
    </source>
</evidence>
<name>A0ABR1XGS7_9PEZI</name>
<dbReference type="EMBL" id="JBBWUH010000012">
    <property type="protein sequence ID" value="KAK8153784.1"/>
    <property type="molecule type" value="Genomic_DNA"/>
</dbReference>
<comment type="caution">
    <text evidence="2">The sequence shown here is derived from an EMBL/GenBank/DDBJ whole genome shotgun (WGS) entry which is preliminary data.</text>
</comment>
<sequence>MSPFLPAGSVDQKPTSTTHCFCTLHAKQTRTTSALRGGRSTVKADRIRMSDASAEASFMFLALSITRRPRPLNSQKSPMSIMKTDSYPTHQPPSQPQSRSSSRTRPSATESRSRRWRTPGATRSRAGWSTSEKTGFRSSYAKEGEGGTLFPCTWNGLVIDTSPNTPADKMMLNKGEIVMPERDRPLRRIKYLLFWQNEDVPLTDIVGAVSSVAFKNLLGLSRGLWQLEQVAGMIELKGRRGGFGDRPAKGYIKHGGTFRLRLSPLAHLAP</sequence>
<evidence type="ECO:0000313" key="3">
    <source>
        <dbReference type="Proteomes" id="UP001456524"/>
    </source>
</evidence>
<organism evidence="2 3">
    <name type="scientific">Phyllosticta citrichinensis</name>
    <dbReference type="NCBI Taxonomy" id="1130410"/>
    <lineage>
        <taxon>Eukaryota</taxon>
        <taxon>Fungi</taxon>
        <taxon>Dikarya</taxon>
        <taxon>Ascomycota</taxon>
        <taxon>Pezizomycotina</taxon>
        <taxon>Dothideomycetes</taxon>
        <taxon>Dothideomycetes incertae sedis</taxon>
        <taxon>Botryosphaeriales</taxon>
        <taxon>Phyllostictaceae</taxon>
        <taxon>Phyllosticta</taxon>
    </lineage>
</organism>
<gene>
    <name evidence="2" type="ORF">IWX90DRAFT_418942</name>
</gene>
<proteinExistence type="predicted"/>
<protein>
    <submittedName>
        <fullName evidence="2">Uncharacterized protein</fullName>
    </submittedName>
</protein>
<reference evidence="2 3" key="1">
    <citation type="journal article" date="2022" name="G3 (Bethesda)">
        <title>Enemy or ally: a genomic approach to elucidate the lifestyle of Phyllosticta citrichinaensis.</title>
        <authorList>
            <person name="Buijs V.A."/>
            <person name="Groenewald J.Z."/>
            <person name="Haridas S."/>
            <person name="LaButti K.M."/>
            <person name="Lipzen A."/>
            <person name="Martin F.M."/>
            <person name="Barry K."/>
            <person name="Grigoriev I.V."/>
            <person name="Crous P.W."/>
            <person name="Seidl M.F."/>
        </authorList>
    </citation>
    <scope>NUCLEOTIDE SEQUENCE [LARGE SCALE GENOMIC DNA]</scope>
    <source>
        <strain evidence="2 3">CBS 129764</strain>
    </source>
</reference>
<keyword evidence="3" id="KW-1185">Reference proteome</keyword>
<dbReference type="Proteomes" id="UP001456524">
    <property type="component" value="Unassembled WGS sequence"/>
</dbReference>
<feature type="region of interest" description="Disordered" evidence="1">
    <location>
        <begin position="69"/>
        <end position="140"/>
    </location>
</feature>
<evidence type="ECO:0000313" key="2">
    <source>
        <dbReference type="EMBL" id="KAK8153784.1"/>
    </source>
</evidence>
<accession>A0ABR1XGS7</accession>
<feature type="compositionally biased region" description="Polar residues" evidence="1">
    <location>
        <begin position="127"/>
        <end position="137"/>
    </location>
</feature>